<dbReference type="AlphaFoldDB" id="A0AAW2EYF4"/>
<organism evidence="1 2">
    <name type="scientific">Cardiocondyla obscurior</name>
    <dbReference type="NCBI Taxonomy" id="286306"/>
    <lineage>
        <taxon>Eukaryota</taxon>
        <taxon>Metazoa</taxon>
        <taxon>Ecdysozoa</taxon>
        <taxon>Arthropoda</taxon>
        <taxon>Hexapoda</taxon>
        <taxon>Insecta</taxon>
        <taxon>Pterygota</taxon>
        <taxon>Neoptera</taxon>
        <taxon>Endopterygota</taxon>
        <taxon>Hymenoptera</taxon>
        <taxon>Apocrita</taxon>
        <taxon>Aculeata</taxon>
        <taxon>Formicoidea</taxon>
        <taxon>Formicidae</taxon>
        <taxon>Myrmicinae</taxon>
        <taxon>Cardiocondyla</taxon>
    </lineage>
</organism>
<dbReference type="Proteomes" id="UP001430953">
    <property type="component" value="Unassembled WGS sequence"/>
</dbReference>
<sequence>MEQQVKRFKFTKESAIADIASSIDQIANSVQSIGETYKDILGINATVVTYLRNTEKREKAVNQITENVETPIKEKL</sequence>
<protein>
    <submittedName>
        <fullName evidence="1">Uncharacterized protein</fullName>
    </submittedName>
</protein>
<dbReference type="EMBL" id="JADYXP020000016">
    <property type="protein sequence ID" value="KAL0107693.1"/>
    <property type="molecule type" value="Genomic_DNA"/>
</dbReference>
<proteinExistence type="predicted"/>
<accession>A0AAW2EYF4</accession>
<gene>
    <name evidence="1" type="ORF">PUN28_014771</name>
</gene>
<name>A0AAW2EYF4_9HYME</name>
<comment type="caution">
    <text evidence="1">The sequence shown here is derived from an EMBL/GenBank/DDBJ whole genome shotgun (WGS) entry which is preliminary data.</text>
</comment>
<reference evidence="1 2" key="1">
    <citation type="submission" date="2023-03" db="EMBL/GenBank/DDBJ databases">
        <title>High recombination rates correlate with genetic variation in Cardiocondyla obscurior ants.</title>
        <authorList>
            <person name="Errbii M."/>
        </authorList>
    </citation>
    <scope>NUCLEOTIDE SEQUENCE [LARGE SCALE GENOMIC DNA]</scope>
    <source>
        <strain evidence="1">Alpha-2009</strain>
        <tissue evidence="1">Whole body</tissue>
    </source>
</reference>
<keyword evidence="2" id="KW-1185">Reference proteome</keyword>
<evidence type="ECO:0000313" key="1">
    <source>
        <dbReference type="EMBL" id="KAL0107693.1"/>
    </source>
</evidence>
<evidence type="ECO:0000313" key="2">
    <source>
        <dbReference type="Proteomes" id="UP001430953"/>
    </source>
</evidence>